<feature type="compositionally biased region" description="Gly residues" evidence="7">
    <location>
        <begin position="499"/>
        <end position="509"/>
    </location>
</feature>
<organism evidence="9 10">
    <name type="scientific">Entomortierella chlamydospora</name>
    <dbReference type="NCBI Taxonomy" id="101097"/>
    <lineage>
        <taxon>Eukaryota</taxon>
        <taxon>Fungi</taxon>
        <taxon>Fungi incertae sedis</taxon>
        <taxon>Mucoromycota</taxon>
        <taxon>Mortierellomycotina</taxon>
        <taxon>Mortierellomycetes</taxon>
        <taxon>Mortierellales</taxon>
        <taxon>Mortierellaceae</taxon>
        <taxon>Entomortierella</taxon>
    </lineage>
</organism>
<sequence>MDPRLSPDRTNLSPNPGMMDTSADNSHNMESEMYSDNIGTPSSLSNVTLTADGGNNSQDNNNSKRKRFVKVVEVDVPNNLDLDAYIANYKGHTKVNRLEFIADRCPSLQVDALKLAITELRNASTLNIPRYANLVKKLNEAVKFGASGSANVSSDLLNVDKAWADSQLQKAKQQTDLLEGELKTYKRNAIKESIRMGNIELGNHYYSCGDLTSAHRSYARTRDYCTTPKHIIELCMNVIKVSIELGNFPHVLTYVVKAESTPEVQQDKDLTKAKLKAASGLANLDLSKYSAAARDFLSIGEELVGHQYGDVISANDIAVYGGLCALASFNRAELKRLVIDNVGFRQYLELEPHIRDLIQGFYNSNYTVCLDIMEKWRNDYLLDLHLHSHIEALYTNIRKKALVQFTSPFLTVNLTKMAKSFSTTVPELEKELVSLIIGGQIEARIDSQQKILWAKQTNKRSAIFERTTAMGQEYEREAKGLVLRMQLINHNLIVKGAGSEKGGPGGGGDVDVAFEHGAHPRGGRTGGVPGGRDIPMFADARAGMSNFLSTFARDRHRG</sequence>
<dbReference type="Gene3D" id="1.25.40.570">
    <property type="match status" value="1"/>
</dbReference>
<evidence type="ECO:0000259" key="8">
    <source>
        <dbReference type="PROSITE" id="PS50250"/>
    </source>
</evidence>
<keyword evidence="4" id="KW-0963">Cytoplasm</keyword>
<gene>
    <name evidence="9" type="primary">FUS6</name>
    <name evidence="9" type="ORF">BGZ80_008733</name>
</gene>
<accession>A0A9P6MX46</accession>
<comment type="caution">
    <text evidence="9">The sequence shown here is derived from an EMBL/GenBank/DDBJ whole genome shotgun (WGS) entry which is preliminary data.</text>
</comment>
<keyword evidence="5" id="KW-0736">Signalosome</keyword>
<reference evidence="9" key="1">
    <citation type="journal article" date="2020" name="Fungal Divers.">
        <title>Resolving the Mortierellaceae phylogeny through synthesis of multi-gene phylogenetics and phylogenomics.</title>
        <authorList>
            <person name="Vandepol N."/>
            <person name="Liber J."/>
            <person name="Desiro A."/>
            <person name="Na H."/>
            <person name="Kennedy M."/>
            <person name="Barry K."/>
            <person name="Grigoriev I.V."/>
            <person name="Miller A.N."/>
            <person name="O'Donnell K."/>
            <person name="Stajich J.E."/>
            <person name="Bonito G."/>
        </authorList>
    </citation>
    <scope>NUCLEOTIDE SEQUENCE</scope>
    <source>
        <strain evidence="9">NRRL 2769</strain>
    </source>
</reference>
<dbReference type="Proteomes" id="UP000703661">
    <property type="component" value="Unassembled WGS sequence"/>
</dbReference>
<keyword evidence="6" id="KW-0539">Nucleus</keyword>
<keyword evidence="10" id="KW-1185">Reference proteome</keyword>
<dbReference type="SUPFAM" id="SSF46785">
    <property type="entry name" value="Winged helix' DNA-binding domain"/>
    <property type="match status" value="1"/>
</dbReference>
<evidence type="ECO:0000256" key="6">
    <source>
        <dbReference type="ARBA" id="ARBA00023242"/>
    </source>
</evidence>
<dbReference type="InterPro" id="IPR019585">
    <property type="entry name" value="Rpn7/CSN1"/>
</dbReference>
<dbReference type="GO" id="GO:0005737">
    <property type="term" value="C:cytoplasm"/>
    <property type="evidence" value="ECO:0007669"/>
    <property type="project" value="UniProtKB-SubCell"/>
</dbReference>
<evidence type="ECO:0000313" key="9">
    <source>
        <dbReference type="EMBL" id="KAG0016976.1"/>
    </source>
</evidence>
<dbReference type="SMART" id="SM00088">
    <property type="entry name" value="PINT"/>
    <property type="match status" value="1"/>
</dbReference>
<dbReference type="InterPro" id="IPR000717">
    <property type="entry name" value="PCI_dom"/>
</dbReference>
<dbReference type="GO" id="GO:0008180">
    <property type="term" value="C:COP9 signalosome"/>
    <property type="evidence" value="ECO:0007669"/>
    <property type="project" value="UniProtKB-KW"/>
</dbReference>
<dbReference type="PROSITE" id="PS50250">
    <property type="entry name" value="PCI"/>
    <property type="match status" value="1"/>
</dbReference>
<feature type="compositionally biased region" description="Polar residues" evidence="7">
    <location>
        <begin position="37"/>
        <end position="49"/>
    </location>
</feature>
<comment type="subcellular location">
    <subcellularLocation>
        <location evidence="2">Cytoplasm</location>
    </subcellularLocation>
    <subcellularLocation>
        <location evidence="1">Nucleus</location>
    </subcellularLocation>
</comment>
<dbReference type="PANTHER" id="PTHR14145">
    <property type="entry name" value="26S PROTESOME SUBUNIT 6"/>
    <property type="match status" value="1"/>
</dbReference>
<name>A0A9P6MX46_9FUNG</name>
<evidence type="ECO:0000256" key="2">
    <source>
        <dbReference type="ARBA" id="ARBA00004496"/>
    </source>
</evidence>
<feature type="compositionally biased region" description="Low complexity" evidence="7">
    <location>
        <begin position="52"/>
        <end position="61"/>
    </location>
</feature>
<evidence type="ECO:0000313" key="10">
    <source>
        <dbReference type="Proteomes" id="UP000703661"/>
    </source>
</evidence>
<feature type="domain" description="PCI" evidence="8">
    <location>
        <begin position="285"/>
        <end position="459"/>
    </location>
</feature>
<evidence type="ECO:0000256" key="1">
    <source>
        <dbReference type="ARBA" id="ARBA00004123"/>
    </source>
</evidence>
<dbReference type="InterPro" id="IPR036390">
    <property type="entry name" value="WH_DNA-bd_sf"/>
</dbReference>
<proteinExistence type="inferred from homology"/>
<dbReference type="AlphaFoldDB" id="A0A9P6MX46"/>
<feature type="region of interest" description="Disordered" evidence="7">
    <location>
        <begin position="497"/>
        <end position="531"/>
    </location>
</feature>
<dbReference type="Pfam" id="PF10602">
    <property type="entry name" value="RPN7"/>
    <property type="match status" value="1"/>
</dbReference>
<dbReference type="InterPro" id="IPR045135">
    <property type="entry name" value="Rpn7_N"/>
</dbReference>
<dbReference type="EMBL" id="JAAAID010000484">
    <property type="protein sequence ID" value="KAG0016976.1"/>
    <property type="molecule type" value="Genomic_DNA"/>
</dbReference>
<comment type="similarity">
    <text evidence="3">Belongs to the CSN1 family.</text>
</comment>
<protein>
    <submittedName>
        <fullName evidence="9">COP9 signalosome complex subunit 1</fullName>
    </submittedName>
</protein>
<evidence type="ECO:0000256" key="5">
    <source>
        <dbReference type="ARBA" id="ARBA00022790"/>
    </source>
</evidence>
<feature type="region of interest" description="Disordered" evidence="7">
    <location>
        <begin position="1"/>
        <end position="64"/>
    </location>
</feature>
<evidence type="ECO:0000256" key="3">
    <source>
        <dbReference type="ARBA" id="ARBA00008793"/>
    </source>
</evidence>
<dbReference type="Pfam" id="PF01399">
    <property type="entry name" value="PCI"/>
    <property type="match status" value="1"/>
</dbReference>
<evidence type="ECO:0000256" key="7">
    <source>
        <dbReference type="SAM" id="MobiDB-lite"/>
    </source>
</evidence>
<evidence type="ECO:0000256" key="4">
    <source>
        <dbReference type="ARBA" id="ARBA00022490"/>
    </source>
</evidence>
<dbReference type="PANTHER" id="PTHR14145:SF2">
    <property type="entry name" value="COP9 SIGNALOSOME COMPLEX SUBUNIT 1"/>
    <property type="match status" value="1"/>
</dbReference>